<protein>
    <submittedName>
        <fullName evidence="1">Uncharacterized protein</fullName>
    </submittedName>
</protein>
<evidence type="ECO:0000313" key="1">
    <source>
        <dbReference type="EMBL" id="TDD56448.1"/>
    </source>
</evidence>
<proteinExistence type="predicted"/>
<gene>
    <name evidence="1" type="ORF">E1286_02130</name>
</gene>
<dbReference type="InterPro" id="IPR015943">
    <property type="entry name" value="WD40/YVTN_repeat-like_dom_sf"/>
</dbReference>
<keyword evidence="2" id="KW-1185">Reference proteome</keyword>
<dbReference type="EMBL" id="SMKQ01000003">
    <property type="protein sequence ID" value="TDD56448.1"/>
    <property type="molecule type" value="Genomic_DNA"/>
</dbReference>
<evidence type="ECO:0000313" key="2">
    <source>
        <dbReference type="Proteomes" id="UP000295302"/>
    </source>
</evidence>
<dbReference type="OrthoDB" id="218695at2"/>
<organism evidence="1 2">
    <name type="scientific">Nonomuraea terrae</name>
    <dbReference type="NCBI Taxonomy" id="2530383"/>
    <lineage>
        <taxon>Bacteria</taxon>
        <taxon>Bacillati</taxon>
        <taxon>Actinomycetota</taxon>
        <taxon>Actinomycetes</taxon>
        <taxon>Streptosporangiales</taxon>
        <taxon>Streptosporangiaceae</taxon>
        <taxon>Nonomuraea</taxon>
    </lineage>
</organism>
<sequence length="183" mass="18959">MWDVASGELIRTFAGEVGEIAALALIDVDGTPVAASVDGSDNVLRLWDATTGQQLGDPLATEAGNGLTAGLLAGAPVLVSSDLRVWDLRTRSLIREIESIGDTVSNAVGVGDLGGVPIAVTGESLEDDDAIQVWDLSTGRPFGPHLVPDHLPDSMTIGRVGERVVLLAEQVDGADIWSLSPPS</sequence>
<dbReference type="SUPFAM" id="SSF50998">
    <property type="entry name" value="Quinoprotein alcohol dehydrogenase-like"/>
    <property type="match status" value="1"/>
</dbReference>
<dbReference type="InterPro" id="IPR011047">
    <property type="entry name" value="Quinoprotein_ADH-like_sf"/>
</dbReference>
<dbReference type="Gene3D" id="2.130.10.10">
    <property type="entry name" value="YVTN repeat-like/Quinoprotein amine dehydrogenase"/>
    <property type="match status" value="1"/>
</dbReference>
<dbReference type="Proteomes" id="UP000295302">
    <property type="component" value="Unassembled WGS sequence"/>
</dbReference>
<name>A0A4R4ZDC8_9ACTN</name>
<dbReference type="AlphaFoldDB" id="A0A4R4ZDC8"/>
<comment type="caution">
    <text evidence="1">The sequence shown here is derived from an EMBL/GenBank/DDBJ whole genome shotgun (WGS) entry which is preliminary data.</text>
</comment>
<reference evidence="1 2" key="1">
    <citation type="submission" date="2019-03" db="EMBL/GenBank/DDBJ databases">
        <title>Draft genome sequences of novel Actinobacteria.</title>
        <authorList>
            <person name="Sahin N."/>
            <person name="Ay H."/>
            <person name="Saygin H."/>
        </authorList>
    </citation>
    <scope>NUCLEOTIDE SEQUENCE [LARGE SCALE GENOMIC DNA]</scope>
    <source>
        <strain evidence="1 2">CH32</strain>
    </source>
</reference>
<accession>A0A4R4ZDC8</accession>
<dbReference type="RefSeq" id="WP_132608562.1">
    <property type="nucleotide sequence ID" value="NZ_SMKQ01000003.1"/>
</dbReference>